<name>A0A5P1EVW2_ASPOF</name>
<feature type="compositionally biased region" description="Polar residues" evidence="1">
    <location>
        <begin position="94"/>
        <end position="109"/>
    </location>
</feature>
<feature type="signal peptide" evidence="2">
    <location>
        <begin position="1"/>
        <end position="25"/>
    </location>
</feature>
<gene>
    <name evidence="3" type="ORF">A4U43_C05F14150</name>
</gene>
<dbReference type="EMBL" id="CM007385">
    <property type="protein sequence ID" value="ONK68631.1"/>
    <property type="molecule type" value="Genomic_DNA"/>
</dbReference>
<dbReference type="GO" id="GO:0008083">
    <property type="term" value="F:growth factor activity"/>
    <property type="evidence" value="ECO:0007669"/>
    <property type="project" value="InterPro"/>
</dbReference>
<dbReference type="Proteomes" id="UP000243459">
    <property type="component" value="Chromosome 5"/>
</dbReference>
<sequence>MMQLRFTSLLVGLLLALWVARGATSKVLAGNDQALGSVNELDDRSKTIVSIQSRKLKVGKVGELDVAQKEAKNGMNTGANLSSVRKCERGKDINSPNKSYGTQYKKGSSTLEPTINVSNSPGKFQASQEPYQTMGTQKLLKATADIFRMMNKDYHQRPHRRPPINN</sequence>
<feature type="region of interest" description="Disordered" evidence="1">
    <location>
        <begin position="87"/>
        <end position="109"/>
    </location>
</feature>
<organism evidence="3 4">
    <name type="scientific">Asparagus officinalis</name>
    <name type="common">Garden asparagus</name>
    <dbReference type="NCBI Taxonomy" id="4686"/>
    <lineage>
        <taxon>Eukaryota</taxon>
        <taxon>Viridiplantae</taxon>
        <taxon>Streptophyta</taxon>
        <taxon>Embryophyta</taxon>
        <taxon>Tracheophyta</taxon>
        <taxon>Spermatophyta</taxon>
        <taxon>Magnoliopsida</taxon>
        <taxon>Liliopsida</taxon>
        <taxon>Asparagales</taxon>
        <taxon>Asparagaceae</taxon>
        <taxon>Asparagoideae</taxon>
        <taxon>Asparagus</taxon>
    </lineage>
</organism>
<protein>
    <submittedName>
        <fullName evidence="3">Uncharacterized protein</fullName>
    </submittedName>
</protein>
<accession>A0A5P1EVW2</accession>
<reference evidence="4" key="1">
    <citation type="journal article" date="2017" name="Nat. Commun.">
        <title>The asparagus genome sheds light on the origin and evolution of a young Y chromosome.</title>
        <authorList>
            <person name="Harkess A."/>
            <person name="Zhou J."/>
            <person name="Xu C."/>
            <person name="Bowers J.E."/>
            <person name="Van der Hulst R."/>
            <person name="Ayyampalayam S."/>
            <person name="Mercati F."/>
            <person name="Riccardi P."/>
            <person name="McKain M.R."/>
            <person name="Kakrana A."/>
            <person name="Tang H."/>
            <person name="Ray J."/>
            <person name="Groenendijk J."/>
            <person name="Arikit S."/>
            <person name="Mathioni S.M."/>
            <person name="Nakano M."/>
            <person name="Shan H."/>
            <person name="Telgmann-Rauber A."/>
            <person name="Kanno A."/>
            <person name="Yue Z."/>
            <person name="Chen H."/>
            <person name="Li W."/>
            <person name="Chen Y."/>
            <person name="Xu X."/>
            <person name="Zhang Y."/>
            <person name="Luo S."/>
            <person name="Chen H."/>
            <person name="Gao J."/>
            <person name="Mao Z."/>
            <person name="Pires J.C."/>
            <person name="Luo M."/>
            <person name="Kudrna D."/>
            <person name="Wing R.A."/>
            <person name="Meyers B.C."/>
            <person name="Yi K."/>
            <person name="Kong H."/>
            <person name="Lavrijsen P."/>
            <person name="Sunseri F."/>
            <person name="Falavigna A."/>
            <person name="Ye Y."/>
            <person name="Leebens-Mack J.H."/>
            <person name="Chen G."/>
        </authorList>
    </citation>
    <scope>NUCLEOTIDE SEQUENCE [LARGE SCALE GENOMIC DNA]</scope>
    <source>
        <strain evidence="4">cv. DH0086</strain>
    </source>
</reference>
<dbReference type="PANTHER" id="PTHR36313:SF7">
    <property type="entry name" value="OS09G0474600 PROTEIN"/>
    <property type="match status" value="1"/>
</dbReference>
<evidence type="ECO:0000256" key="1">
    <source>
        <dbReference type="SAM" id="MobiDB-lite"/>
    </source>
</evidence>
<keyword evidence="2" id="KW-0732">Signal</keyword>
<evidence type="ECO:0000313" key="3">
    <source>
        <dbReference type="EMBL" id="ONK68631.1"/>
    </source>
</evidence>
<dbReference type="InterPro" id="IPR038804">
    <property type="entry name" value="RGF3"/>
</dbReference>
<dbReference type="PANTHER" id="PTHR36313">
    <property type="entry name" value="ROOT MERISTEM GROWTH FACTOR 2"/>
    <property type="match status" value="1"/>
</dbReference>
<proteinExistence type="predicted"/>
<feature type="chain" id="PRO_5024324361" evidence="2">
    <location>
        <begin position="26"/>
        <end position="166"/>
    </location>
</feature>
<dbReference type="AlphaFoldDB" id="A0A5P1EVW2"/>
<evidence type="ECO:0000256" key="2">
    <source>
        <dbReference type="SAM" id="SignalP"/>
    </source>
</evidence>
<keyword evidence="4" id="KW-1185">Reference proteome</keyword>
<dbReference type="GO" id="GO:0010082">
    <property type="term" value="P:regulation of root meristem growth"/>
    <property type="evidence" value="ECO:0007669"/>
    <property type="project" value="InterPro"/>
</dbReference>
<evidence type="ECO:0000313" key="4">
    <source>
        <dbReference type="Proteomes" id="UP000243459"/>
    </source>
</evidence>
<dbReference type="Gramene" id="ONK68631">
    <property type="protein sequence ID" value="ONK68631"/>
    <property type="gene ID" value="A4U43_C05F14150"/>
</dbReference>